<evidence type="ECO:0008006" key="6">
    <source>
        <dbReference type="Google" id="ProtNLM"/>
    </source>
</evidence>
<keyword evidence="1" id="KW-0378">Hydrolase</keyword>
<evidence type="ECO:0000256" key="1">
    <source>
        <dbReference type="ARBA" id="ARBA00022801"/>
    </source>
</evidence>
<dbReference type="InterPro" id="IPR036457">
    <property type="entry name" value="PPM-type-like_dom_sf"/>
</dbReference>
<dbReference type="PANTHER" id="PTHR43156">
    <property type="entry name" value="STAGE II SPORULATION PROTEIN E-RELATED"/>
    <property type="match status" value="1"/>
</dbReference>
<feature type="domain" description="PPM-type phosphatase" evidence="3">
    <location>
        <begin position="221"/>
        <end position="440"/>
    </location>
</feature>
<sequence>MTPSAGEDGTRGDVPPLMSDEALDQLQAGLERLARAHGRLRALLDAVVTIGSALELDVVLNAITDSARKLVDARYAAIGVLDDEGEFVELITSGFGADRYREQGDPELPHGTGLLGDLVRRIEPIRVDDLDSHPRTAGFPEGHPVMKTMLGVPIVVRRTVYGNLYLTDKKGGSPFTDDDEEIVTALASAAGVAIENARLFEQLRRATEEFQRRLLPRLPDLPGLGLQARYEPSTRAPRIGGDWYDLIHLPGGIPCLMVGDVMGHGLESATLMSRISNALRVIAYQEQGPPSRILGHLDELLHDIQGGPMATVVVARLEAPAADGSRLMRWAQAGHVPPLLVTTDHQARYLEGEAGGHPLGVDPDLLRPDHEVVLPPGATVLLHTDGLIEHRGQSLTEGMRTAAHVAARHAVLPLDTLCDALLAARVDNLQDDIALLAARLRTP</sequence>
<name>A0ABN1YU64_9ACTN</name>
<dbReference type="SUPFAM" id="SSF81606">
    <property type="entry name" value="PP2C-like"/>
    <property type="match status" value="1"/>
</dbReference>
<dbReference type="SUPFAM" id="SSF55781">
    <property type="entry name" value="GAF domain-like"/>
    <property type="match status" value="1"/>
</dbReference>
<dbReference type="InterPro" id="IPR001932">
    <property type="entry name" value="PPM-type_phosphatase-like_dom"/>
</dbReference>
<dbReference type="EMBL" id="BAAAIZ010000030">
    <property type="protein sequence ID" value="GAA1422481.1"/>
    <property type="molecule type" value="Genomic_DNA"/>
</dbReference>
<dbReference type="Proteomes" id="UP001500973">
    <property type="component" value="Unassembled WGS sequence"/>
</dbReference>
<dbReference type="RefSeq" id="WP_344012340.1">
    <property type="nucleotide sequence ID" value="NZ_BAAAIZ010000030.1"/>
</dbReference>
<dbReference type="InterPro" id="IPR052016">
    <property type="entry name" value="Bact_Sigma-Reg"/>
</dbReference>
<evidence type="ECO:0000313" key="5">
    <source>
        <dbReference type="Proteomes" id="UP001500973"/>
    </source>
</evidence>
<dbReference type="Gene3D" id="3.60.40.10">
    <property type="entry name" value="PPM-type phosphatase domain"/>
    <property type="match status" value="1"/>
</dbReference>
<protein>
    <recommendedName>
        <fullName evidence="6">SpoIIE family protein phosphatase</fullName>
    </recommendedName>
</protein>
<accession>A0ABN1YU64</accession>
<dbReference type="SMART" id="SM00331">
    <property type="entry name" value="PP2C_SIG"/>
    <property type="match status" value="1"/>
</dbReference>
<gene>
    <name evidence="4" type="ORF">GCM10009601_24060</name>
</gene>
<dbReference type="InterPro" id="IPR003018">
    <property type="entry name" value="GAF"/>
</dbReference>
<dbReference type="SMART" id="SM00065">
    <property type="entry name" value="GAF"/>
    <property type="match status" value="1"/>
</dbReference>
<comment type="caution">
    <text evidence="4">The sequence shown here is derived from an EMBL/GenBank/DDBJ whole genome shotgun (WGS) entry which is preliminary data.</text>
</comment>
<dbReference type="InterPro" id="IPR029016">
    <property type="entry name" value="GAF-like_dom_sf"/>
</dbReference>
<dbReference type="Pfam" id="PF13185">
    <property type="entry name" value="GAF_2"/>
    <property type="match status" value="1"/>
</dbReference>
<feature type="domain" description="GAF" evidence="2">
    <location>
        <begin position="55"/>
        <end position="204"/>
    </location>
</feature>
<dbReference type="PANTHER" id="PTHR43156:SF2">
    <property type="entry name" value="STAGE II SPORULATION PROTEIN E"/>
    <property type="match status" value="1"/>
</dbReference>
<evidence type="ECO:0000259" key="3">
    <source>
        <dbReference type="SMART" id="SM00331"/>
    </source>
</evidence>
<dbReference type="Gene3D" id="3.30.450.40">
    <property type="match status" value="1"/>
</dbReference>
<organism evidence="4 5">
    <name type="scientific">Streptomyces thermospinosisporus</name>
    <dbReference type="NCBI Taxonomy" id="161482"/>
    <lineage>
        <taxon>Bacteria</taxon>
        <taxon>Bacillati</taxon>
        <taxon>Actinomycetota</taxon>
        <taxon>Actinomycetes</taxon>
        <taxon>Kitasatosporales</taxon>
        <taxon>Streptomycetaceae</taxon>
        <taxon>Streptomyces</taxon>
    </lineage>
</organism>
<proteinExistence type="predicted"/>
<evidence type="ECO:0000259" key="2">
    <source>
        <dbReference type="SMART" id="SM00065"/>
    </source>
</evidence>
<reference evidence="4 5" key="1">
    <citation type="journal article" date="2019" name="Int. J. Syst. Evol. Microbiol.">
        <title>The Global Catalogue of Microorganisms (GCM) 10K type strain sequencing project: providing services to taxonomists for standard genome sequencing and annotation.</title>
        <authorList>
            <consortium name="The Broad Institute Genomics Platform"/>
            <consortium name="The Broad Institute Genome Sequencing Center for Infectious Disease"/>
            <person name="Wu L."/>
            <person name="Ma J."/>
        </authorList>
    </citation>
    <scope>NUCLEOTIDE SEQUENCE [LARGE SCALE GENOMIC DNA]</scope>
    <source>
        <strain evidence="4 5">JCM 11756</strain>
    </source>
</reference>
<dbReference type="Pfam" id="PF07228">
    <property type="entry name" value="SpoIIE"/>
    <property type="match status" value="1"/>
</dbReference>
<keyword evidence="5" id="KW-1185">Reference proteome</keyword>
<evidence type="ECO:0000313" key="4">
    <source>
        <dbReference type="EMBL" id="GAA1422481.1"/>
    </source>
</evidence>